<evidence type="ECO:0000259" key="1">
    <source>
        <dbReference type="Pfam" id="PF00144"/>
    </source>
</evidence>
<protein>
    <submittedName>
        <fullName evidence="2">Beta-lactamase</fullName>
    </submittedName>
</protein>
<name>B8HUW4_CYAP4</name>
<dbReference type="AlphaFoldDB" id="B8HUW4"/>
<gene>
    <name evidence="2" type="ordered locus">Cyan7425_0622</name>
</gene>
<dbReference type="PANTHER" id="PTHR46825:SF9">
    <property type="entry name" value="BETA-LACTAMASE-RELATED DOMAIN-CONTAINING PROTEIN"/>
    <property type="match status" value="1"/>
</dbReference>
<feature type="domain" description="Beta-lactamase-related" evidence="1">
    <location>
        <begin position="38"/>
        <end position="358"/>
    </location>
</feature>
<dbReference type="STRING" id="395961.Cyan7425_0622"/>
<dbReference type="Pfam" id="PF00144">
    <property type="entry name" value="Beta-lactamase"/>
    <property type="match status" value="1"/>
</dbReference>
<reference evidence="2" key="1">
    <citation type="submission" date="2009-01" db="EMBL/GenBank/DDBJ databases">
        <title>Complete sequence of chromosome Cyanothece sp. PCC 7425.</title>
        <authorList>
            <consortium name="US DOE Joint Genome Institute"/>
            <person name="Lucas S."/>
            <person name="Copeland A."/>
            <person name="Lapidus A."/>
            <person name="Glavina del Rio T."/>
            <person name="Dalin E."/>
            <person name="Tice H."/>
            <person name="Bruce D."/>
            <person name="Goodwin L."/>
            <person name="Pitluck S."/>
            <person name="Sims D."/>
            <person name="Meineke L."/>
            <person name="Brettin T."/>
            <person name="Detter J.C."/>
            <person name="Han C."/>
            <person name="Larimer F."/>
            <person name="Land M."/>
            <person name="Hauser L."/>
            <person name="Kyrpides N."/>
            <person name="Ovchinnikova G."/>
            <person name="Liberton M."/>
            <person name="Stoeckel J."/>
            <person name="Banerjee A."/>
            <person name="Singh A."/>
            <person name="Page L."/>
            <person name="Sato H."/>
            <person name="Zhao L."/>
            <person name="Sherman L."/>
            <person name="Pakrasi H."/>
            <person name="Richardson P."/>
        </authorList>
    </citation>
    <scope>NUCLEOTIDE SEQUENCE</scope>
    <source>
        <strain evidence="2">PCC 7425</strain>
    </source>
</reference>
<dbReference type="EMBL" id="CP001344">
    <property type="protein sequence ID" value="ACL43011.1"/>
    <property type="molecule type" value="Genomic_DNA"/>
</dbReference>
<dbReference type="InterPro" id="IPR050491">
    <property type="entry name" value="AmpC-like"/>
</dbReference>
<dbReference type="InterPro" id="IPR001466">
    <property type="entry name" value="Beta-lactam-related"/>
</dbReference>
<accession>B8HUW4</accession>
<dbReference type="eggNOG" id="COG1680">
    <property type="taxonomic scope" value="Bacteria"/>
</dbReference>
<evidence type="ECO:0000313" key="2">
    <source>
        <dbReference type="EMBL" id="ACL43011.1"/>
    </source>
</evidence>
<dbReference type="Gene3D" id="3.40.710.10">
    <property type="entry name" value="DD-peptidase/beta-lactamase superfamily"/>
    <property type="match status" value="1"/>
</dbReference>
<dbReference type="InterPro" id="IPR012338">
    <property type="entry name" value="Beta-lactam/transpept-like"/>
</dbReference>
<sequence length="377" mass="41576">MKINAPGRWLHLIALFGWLWWASLASAGQENTGIVGRIDRLVQSTREQKHIPGLAIAIVQQGKPLLIKGYGQANLEQMREAERNSVFPLASITKLFTAMGILRLQEMGQLQLSDPLSRYLEFPRGGEITLSHLLTHTSGLAEIWSVEPVRSRQSENWQPAQLVDVLRSQPLNFAPGQQCQYSNSNYVLLGLILEKVSGQTYDQFIRSQIAQPLGMTSTRSGSVAEIIPHRVAGYQWFDRQYQNAPYPNLNLPFATGNLISTIADMARLDQGFVPGNILSPASLALMQTPVRLNNGQICELKDFFGLSSFGVGTELWSVSGKPAIAKTGGISGFNTFIAHFLDPHLTIVVLSNREASLEEIINLTAQISQSLISPSQK</sequence>
<dbReference type="KEGG" id="cyn:Cyan7425_0622"/>
<dbReference type="PANTHER" id="PTHR46825">
    <property type="entry name" value="D-ALANYL-D-ALANINE-CARBOXYPEPTIDASE/ENDOPEPTIDASE AMPH"/>
    <property type="match status" value="1"/>
</dbReference>
<dbReference type="SUPFAM" id="SSF56601">
    <property type="entry name" value="beta-lactamase/transpeptidase-like"/>
    <property type="match status" value="1"/>
</dbReference>
<proteinExistence type="predicted"/>
<dbReference type="HOGENOM" id="CLU_020027_0_2_3"/>
<organism evidence="2">
    <name type="scientific">Cyanothece sp. (strain PCC 7425 / ATCC 29141)</name>
    <dbReference type="NCBI Taxonomy" id="395961"/>
    <lineage>
        <taxon>Bacteria</taxon>
        <taxon>Bacillati</taxon>
        <taxon>Cyanobacteriota</taxon>
        <taxon>Cyanophyceae</taxon>
        <taxon>Gomontiellales</taxon>
        <taxon>Cyanothecaceae</taxon>
        <taxon>Cyanothece</taxon>
    </lineage>
</organism>